<keyword evidence="1" id="KW-0175">Coiled coil</keyword>
<feature type="coiled-coil region" evidence="1">
    <location>
        <begin position="204"/>
        <end position="238"/>
    </location>
</feature>
<keyword evidence="3" id="KW-1185">Reference proteome</keyword>
<evidence type="ECO:0008006" key="4">
    <source>
        <dbReference type="Google" id="ProtNLM"/>
    </source>
</evidence>
<reference evidence="2 3" key="1">
    <citation type="submission" date="2024-04" db="EMBL/GenBank/DDBJ databases">
        <title>Tritrichomonas musculus Genome.</title>
        <authorList>
            <person name="Alves-Ferreira E."/>
            <person name="Grigg M."/>
            <person name="Lorenzi H."/>
            <person name="Galac M."/>
        </authorList>
    </citation>
    <scope>NUCLEOTIDE SEQUENCE [LARGE SCALE GENOMIC DNA]</scope>
    <source>
        <strain evidence="2 3">EAF2021</strain>
    </source>
</reference>
<feature type="coiled-coil region" evidence="1">
    <location>
        <begin position="269"/>
        <end position="346"/>
    </location>
</feature>
<evidence type="ECO:0000313" key="3">
    <source>
        <dbReference type="Proteomes" id="UP001470230"/>
    </source>
</evidence>
<comment type="caution">
    <text evidence="2">The sequence shown here is derived from an EMBL/GenBank/DDBJ whole genome shotgun (WGS) entry which is preliminary data.</text>
</comment>
<organism evidence="2 3">
    <name type="scientific">Tritrichomonas musculus</name>
    <dbReference type="NCBI Taxonomy" id="1915356"/>
    <lineage>
        <taxon>Eukaryota</taxon>
        <taxon>Metamonada</taxon>
        <taxon>Parabasalia</taxon>
        <taxon>Tritrichomonadida</taxon>
        <taxon>Tritrichomonadidae</taxon>
        <taxon>Tritrichomonas</taxon>
    </lineage>
</organism>
<dbReference type="EMBL" id="JAPFFF010000018">
    <property type="protein sequence ID" value="KAK8860610.1"/>
    <property type="molecule type" value="Genomic_DNA"/>
</dbReference>
<evidence type="ECO:0000256" key="1">
    <source>
        <dbReference type="SAM" id="Coils"/>
    </source>
</evidence>
<gene>
    <name evidence="2" type="ORF">M9Y10_012275</name>
</gene>
<feature type="coiled-coil region" evidence="1">
    <location>
        <begin position="39"/>
        <end position="66"/>
    </location>
</feature>
<name>A0ABR2IEI5_9EUKA</name>
<dbReference type="Proteomes" id="UP001470230">
    <property type="component" value="Unassembled WGS sequence"/>
</dbReference>
<protein>
    <recommendedName>
        <fullName evidence="4">DUF4201 domain-containing protein</fullName>
    </recommendedName>
</protein>
<feature type="coiled-coil region" evidence="1">
    <location>
        <begin position="378"/>
        <end position="463"/>
    </location>
</feature>
<accession>A0ABR2IEI5</accession>
<proteinExistence type="predicted"/>
<sequence length="500" mass="59471">MKSQESETADSKTLISIDDSYTFDDPQLYITNLFSPFEKKYYHQQKEELETELITLKDQVSALISKRNSKNQYVPKGELFQLKYQIIDSFYAQNIPSYADMIHSYIQICIENTELKQKIIFYEKEIENQFNIRNSLIEENDQIKLLFDFTDLPNFSYPKLTNAQLQNFTKIDLSEIESENEYDYNLSDYSSISTKYKSHADFFIEKIHEQISWEENTLNRLKNEISKFDMLLDTYNESQKRNAANTISTAQQTMSKKNQISSQALKLTIDDIKKLYEDSEKAVIELERQNEQLRQKKVKNQLDYQNKKAHLKMLRQSSLECYKKQLAEMKNKSKHLRRLINSKADEYDANCESLMTVFNNFDHKINGRKEEIQNVWNNKAETTKIEEEEEEKEDEEIIEIYFNDPSQTVLLNELEKKRNDLLNDIKMMKKQLKRMIISANYRYDNLLSRVKHLQNKEEKIQNLISFELAKMEKLPQNKSYKYVDKIDASMLKLNLLLENS</sequence>
<evidence type="ECO:0000313" key="2">
    <source>
        <dbReference type="EMBL" id="KAK8860610.1"/>
    </source>
</evidence>